<feature type="chain" id="PRO_5022196891" description="Lipoprotein" evidence="2">
    <location>
        <begin position="23"/>
        <end position="542"/>
    </location>
</feature>
<dbReference type="Pfam" id="PF08309">
    <property type="entry name" value="LVIVD"/>
    <property type="match status" value="3"/>
</dbReference>
<dbReference type="SUPFAM" id="SSF101908">
    <property type="entry name" value="Putative isomerase YbhE"/>
    <property type="match status" value="1"/>
</dbReference>
<dbReference type="InterPro" id="IPR013211">
    <property type="entry name" value="LVIVD"/>
</dbReference>
<dbReference type="Proteomes" id="UP000315369">
    <property type="component" value="Unassembled WGS sequence"/>
</dbReference>
<feature type="signal peptide" evidence="2">
    <location>
        <begin position="1"/>
        <end position="22"/>
    </location>
</feature>
<protein>
    <recommendedName>
        <fullName evidence="5">Lipoprotein</fullName>
    </recommendedName>
</protein>
<evidence type="ECO:0008006" key="5">
    <source>
        <dbReference type="Google" id="ProtNLM"/>
    </source>
</evidence>
<proteinExistence type="predicted"/>
<dbReference type="PROSITE" id="PS51257">
    <property type="entry name" value="PROKAR_LIPOPROTEIN"/>
    <property type="match status" value="1"/>
</dbReference>
<evidence type="ECO:0000313" key="3">
    <source>
        <dbReference type="EMBL" id="TQF15171.1"/>
    </source>
</evidence>
<evidence type="ECO:0000256" key="1">
    <source>
        <dbReference type="SAM" id="MobiDB-lite"/>
    </source>
</evidence>
<dbReference type="EMBL" id="VIFM01000049">
    <property type="protein sequence ID" value="TQF15171.1"/>
    <property type="molecule type" value="Genomic_DNA"/>
</dbReference>
<keyword evidence="4" id="KW-1185">Reference proteome</keyword>
<dbReference type="RefSeq" id="WP_141643126.1">
    <property type="nucleotide sequence ID" value="NZ_VIFM01000049.1"/>
</dbReference>
<evidence type="ECO:0000256" key="2">
    <source>
        <dbReference type="SAM" id="SignalP"/>
    </source>
</evidence>
<feature type="region of interest" description="Disordered" evidence="1">
    <location>
        <begin position="28"/>
        <end position="54"/>
    </location>
</feature>
<reference evidence="3 4" key="1">
    <citation type="submission" date="2019-06" db="EMBL/GenBank/DDBJ databases">
        <authorList>
            <person name="Livingstone P."/>
            <person name="Whitworth D."/>
        </authorList>
    </citation>
    <scope>NUCLEOTIDE SEQUENCE [LARGE SCALE GENOMIC DNA]</scope>
    <source>
        <strain evidence="3 4">AM401</strain>
    </source>
</reference>
<accession>A0A540X1Q5</accession>
<comment type="caution">
    <text evidence="3">The sequence shown here is derived from an EMBL/GenBank/DDBJ whole genome shotgun (WGS) entry which is preliminary data.</text>
</comment>
<sequence length="542" mass="58315">MTSLVRARVWLLSCLLGGSVLSACDDTPKGTPDAGVEPGAWDGGATPLEEHGNWSDRGPYAPCSLREQGTPLRCDGLGLGSFDLSACDSDALALVPQEGIYQAGQRYESRLADGGTQVMFGVGIGFKLDGAGGGTLSSRPFITRTTEGGTFFITSGSRTGTAVSRLYAGCQRPTPETLTGCYVTCNLAGTVSQSGTFEAHRMTWPVGEPESSGGLTLVSESRVPLGRPVDIYVTRNHAYVVSVSDSLTEQPGGLTVFDVTDKAHPVLKTSISLPGDNYWNGVWSKGDALYIASDVAGVIVYDISKPAEPVFVRGLWAGDYGVHTVLVEGDRLYATSNEGRTEIYDLTRPLAPVLLQSISLSEELSAGGPHDTFVYEGRLYISNAQGGYSIMDITRLDDVKHLGQYSYPDVYSHHSAVGTFAGRTIAFEGGEFAGSHLRVLDVTDPAHIIKIGEHRLRPVSSIHNMILKGTRLYIAWYQEGVRVLDVANPTQPRQVAHYNVFREEDATRTDSIFQGAFGIRLPGDGFIYVVESARGLLIFNEL</sequence>
<keyword evidence="2" id="KW-0732">Signal</keyword>
<organism evidence="3 4">
    <name type="scientific">Myxococcus llanfairpwllgwyngyllgogerychwyrndrobwllllantysiliogogogochensis</name>
    <dbReference type="NCBI Taxonomy" id="2590453"/>
    <lineage>
        <taxon>Bacteria</taxon>
        <taxon>Pseudomonadati</taxon>
        <taxon>Myxococcota</taxon>
        <taxon>Myxococcia</taxon>
        <taxon>Myxococcales</taxon>
        <taxon>Cystobacterineae</taxon>
        <taxon>Myxococcaceae</taxon>
        <taxon>Myxococcus</taxon>
    </lineage>
</organism>
<dbReference type="OrthoDB" id="5378776at2"/>
<name>A0A540X1Q5_9BACT</name>
<evidence type="ECO:0000313" key="4">
    <source>
        <dbReference type="Proteomes" id="UP000315369"/>
    </source>
</evidence>
<dbReference type="AlphaFoldDB" id="A0A540X1Q5"/>
<gene>
    <name evidence="3" type="ORF">FJV41_14820</name>
</gene>